<keyword evidence="10" id="KW-0067">ATP-binding</keyword>
<evidence type="ECO:0000256" key="13">
    <source>
        <dbReference type="ARBA" id="ARBA00023136"/>
    </source>
</evidence>
<proteinExistence type="predicted"/>
<evidence type="ECO:0000256" key="12">
    <source>
        <dbReference type="ARBA" id="ARBA00023012"/>
    </source>
</evidence>
<dbReference type="FunFam" id="3.30.565.10:FF:000010">
    <property type="entry name" value="Sensor histidine kinase RcsC"/>
    <property type="match status" value="1"/>
</dbReference>
<dbReference type="Pfam" id="PF00512">
    <property type="entry name" value="HisKA"/>
    <property type="match status" value="1"/>
</dbReference>
<evidence type="ECO:0000313" key="23">
    <source>
        <dbReference type="Proteomes" id="UP000324209"/>
    </source>
</evidence>
<gene>
    <name evidence="22" type="ORF">EXM22_15455</name>
</gene>
<evidence type="ECO:0000256" key="14">
    <source>
        <dbReference type="ARBA" id="ARBA00064003"/>
    </source>
</evidence>
<dbReference type="Gene3D" id="3.30.450.20">
    <property type="entry name" value="PAS domain"/>
    <property type="match status" value="1"/>
</dbReference>
<feature type="modified residue" description="Phosphohistidine" evidence="16">
    <location>
        <position position="747"/>
    </location>
</feature>
<dbReference type="EMBL" id="CP036150">
    <property type="protein sequence ID" value="QEN09306.1"/>
    <property type="molecule type" value="Genomic_DNA"/>
</dbReference>
<feature type="domain" description="Response regulatory" evidence="20">
    <location>
        <begin position="382"/>
        <end position="506"/>
    </location>
</feature>
<evidence type="ECO:0000256" key="15">
    <source>
        <dbReference type="ARBA" id="ARBA00068150"/>
    </source>
</evidence>
<feature type="domain" description="HPt" evidence="21">
    <location>
        <begin position="708"/>
        <end position="805"/>
    </location>
</feature>
<sequence>MAPEHKQINWRELFHQSPRSIAVLGSDGSILYGNARLKVLFKKNGNTLTLRDPNARKEWDSFLQEFLNGKEDHGELVAVIPKNSNEKRWYSIKLTKSSEDSRIFLQEEDITDQRLYELNLKKARDAAEQATKTKSEFLANMSHEIRTPIHTIIGMSELLNLTALDQEQDEYGSQIRFSADILLSLINDILDFSKIEAGQLELEYTSCNLQELMEDSVDLISLEAHKKGVEVGLFAEAGTDFQVEGDPTRLRQVAVNLTNNAVKFTQEGQVMVYLTGVNQDARSVTVTLTVEDSGIGIPEDKKSRLFEAFTQADSSTTRRFGGTGLGLTISKNLVKQMGGELSVESREGEGSRFFFTLTFPRAVPYRTVPEAFEYGEKLKGKTILLVDDNQCIRDSLARYLTSWGCTVVEAGCGKDGIVIMTERSQSGAQPFDLCITDQLMPEMDGWQLASEVRANPSLASTALILMSLKGGRGSEEAKMKLLGWFSAYITKPVRKKELWEKCILALYPEQAEPADLEELEELSTVDTLPDPSPVSSKSSKQAPLSTLKEGLILIAEDHPVNRKLFESILVKQGYRVILAENGKEALERAVSDNPDLIFMDCQMPVMNGYEATRQIRERGLKIPIIAVTANALREEQEKCFKSGMNDFLSKPFKNKDLLPVLSNWFKPMGMNQLEDLEVLSEVDEIESPSSEKVPVFDFSQAMDTFLEDKDLLISLLEPYMKQVAGQMEELSAQDILERPDDIRSIAHSIKGSSRNLSMLELGNEAEILEHSSRDHDMLTSQEAIPRVKEAFLRVQKAVSKLLEQES</sequence>
<dbReference type="CDD" id="cd17546">
    <property type="entry name" value="REC_hyHK_CKI1_RcsC-like"/>
    <property type="match status" value="1"/>
</dbReference>
<keyword evidence="4" id="KW-1003">Cell membrane</keyword>
<dbReference type="InterPro" id="IPR036097">
    <property type="entry name" value="HisK_dim/P_sf"/>
</dbReference>
<evidence type="ECO:0000256" key="9">
    <source>
        <dbReference type="ARBA" id="ARBA00022777"/>
    </source>
</evidence>
<evidence type="ECO:0000256" key="16">
    <source>
        <dbReference type="PROSITE-ProRule" id="PRU00110"/>
    </source>
</evidence>
<evidence type="ECO:0000256" key="17">
    <source>
        <dbReference type="PROSITE-ProRule" id="PRU00169"/>
    </source>
</evidence>
<dbReference type="GO" id="GO:0005886">
    <property type="term" value="C:plasma membrane"/>
    <property type="evidence" value="ECO:0007669"/>
    <property type="project" value="UniProtKB-SubCell"/>
</dbReference>
<evidence type="ECO:0000256" key="2">
    <source>
        <dbReference type="ARBA" id="ARBA00004651"/>
    </source>
</evidence>
<dbReference type="Pfam" id="PF01627">
    <property type="entry name" value="Hpt"/>
    <property type="match status" value="1"/>
</dbReference>
<accession>A0A5C1QRW8</accession>
<evidence type="ECO:0000256" key="4">
    <source>
        <dbReference type="ARBA" id="ARBA00022475"/>
    </source>
</evidence>
<dbReference type="EC" id="2.7.13.3" evidence="3"/>
<dbReference type="PRINTS" id="PR00344">
    <property type="entry name" value="BCTRLSENSOR"/>
</dbReference>
<evidence type="ECO:0000256" key="8">
    <source>
        <dbReference type="ARBA" id="ARBA00022741"/>
    </source>
</evidence>
<dbReference type="OrthoDB" id="6192248at2"/>
<keyword evidence="9 22" id="KW-0418">Kinase</keyword>
<dbReference type="SMART" id="SM00387">
    <property type="entry name" value="HATPase_c"/>
    <property type="match status" value="1"/>
</dbReference>
<dbReference type="CDD" id="cd00082">
    <property type="entry name" value="HisKA"/>
    <property type="match status" value="1"/>
</dbReference>
<evidence type="ECO:0000259" key="21">
    <source>
        <dbReference type="PROSITE" id="PS50894"/>
    </source>
</evidence>
<dbReference type="GO" id="GO:0005524">
    <property type="term" value="F:ATP binding"/>
    <property type="evidence" value="ECO:0007669"/>
    <property type="project" value="UniProtKB-KW"/>
</dbReference>
<evidence type="ECO:0000256" key="18">
    <source>
        <dbReference type="SAM" id="MobiDB-lite"/>
    </source>
</evidence>
<dbReference type="SUPFAM" id="SSF52172">
    <property type="entry name" value="CheY-like"/>
    <property type="match status" value="2"/>
</dbReference>
<protein>
    <recommendedName>
        <fullName evidence="15">Sensory/regulatory protein RpfC</fullName>
        <ecNumber evidence="3">2.7.13.3</ecNumber>
    </recommendedName>
</protein>
<dbReference type="KEGG" id="ock:EXM22_15455"/>
<dbReference type="Gene3D" id="1.20.120.160">
    <property type="entry name" value="HPT domain"/>
    <property type="match status" value="1"/>
</dbReference>
<dbReference type="RefSeq" id="WP_149487381.1">
    <property type="nucleotide sequence ID" value="NZ_CP036150.1"/>
</dbReference>
<dbReference type="PANTHER" id="PTHR45339:SF1">
    <property type="entry name" value="HYBRID SIGNAL TRANSDUCTION HISTIDINE KINASE J"/>
    <property type="match status" value="1"/>
</dbReference>
<feature type="modified residue" description="4-aspartylphosphate" evidence="17">
    <location>
        <position position="437"/>
    </location>
</feature>
<evidence type="ECO:0000256" key="11">
    <source>
        <dbReference type="ARBA" id="ARBA00022989"/>
    </source>
</evidence>
<dbReference type="Proteomes" id="UP000324209">
    <property type="component" value="Chromosome"/>
</dbReference>
<evidence type="ECO:0000259" key="20">
    <source>
        <dbReference type="PROSITE" id="PS50110"/>
    </source>
</evidence>
<dbReference type="GO" id="GO:0000155">
    <property type="term" value="F:phosphorelay sensor kinase activity"/>
    <property type="evidence" value="ECO:0007669"/>
    <property type="project" value="InterPro"/>
</dbReference>
<evidence type="ECO:0000259" key="19">
    <source>
        <dbReference type="PROSITE" id="PS50109"/>
    </source>
</evidence>
<evidence type="ECO:0000256" key="3">
    <source>
        <dbReference type="ARBA" id="ARBA00012438"/>
    </source>
</evidence>
<dbReference type="InterPro" id="IPR011006">
    <property type="entry name" value="CheY-like_superfamily"/>
</dbReference>
<dbReference type="Pfam" id="PF00072">
    <property type="entry name" value="Response_reg"/>
    <property type="match status" value="2"/>
</dbReference>
<comment type="subcellular location">
    <subcellularLocation>
        <location evidence="2">Cell membrane</location>
        <topology evidence="2">Multi-pass membrane protein</topology>
    </subcellularLocation>
</comment>
<dbReference type="InterPro" id="IPR036641">
    <property type="entry name" value="HPT_dom_sf"/>
</dbReference>
<comment type="subunit">
    <text evidence="14">At low DSF concentrations, interacts with RpfF.</text>
</comment>
<evidence type="ECO:0000256" key="7">
    <source>
        <dbReference type="ARBA" id="ARBA00022692"/>
    </source>
</evidence>
<dbReference type="PANTHER" id="PTHR45339">
    <property type="entry name" value="HYBRID SIGNAL TRANSDUCTION HISTIDINE KINASE J"/>
    <property type="match status" value="1"/>
</dbReference>
<feature type="modified residue" description="4-aspartylphosphate" evidence="17">
    <location>
        <position position="600"/>
    </location>
</feature>
<dbReference type="SUPFAM" id="SSF47384">
    <property type="entry name" value="Homodimeric domain of signal transducing histidine kinase"/>
    <property type="match status" value="1"/>
</dbReference>
<keyword evidence="23" id="KW-1185">Reference proteome</keyword>
<dbReference type="PROSITE" id="PS50110">
    <property type="entry name" value="RESPONSE_REGULATORY"/>
    <property type="match status" value="2"/>
</dbReference>
<comment type="catalytic activity">
    <reaction evidence="1">
        <text>ATP + protein L-histidine = ADP + protein N-phospho-L-histidine.</text>
        <dbReference type="EC" id="2.7.13.3"/>
    </reaction>
</comment>
<evidence type="ECO:0000256" key="5">
    <source>
        <dbReference type="ARBA" id="ARBA00022553"/>
    </source>
</evidence>
<evidence type="ECO:0000256" key="6">
    <source>
        <dbReference type="ARBA" id="ARBA00022679"/>
    </source>
</evidence>
<keyword evidence="6" id="KW-0808">Transferase</keyword>
<keyword evidence="7" id="KW-0812">Transmembrane</keyword>
<dbReference type="Gene3D" id="1.10.287.130">
    <property type="match status" value="1"/>
</dbReference>
<organism evidence="22 23">
    <name type="scientific">Oceanispirochaeta crateris</name>
    <dbReference type="NCBI Taxonomy" id="2518645"/>
    <lineage>
        <taxon>Bacteria</taxon>
        <taxon>Pseudomonadati</taxon>
        <taxon>Spirochaetota</taxon>
        <taxon>Spirochaetia</taxon>
        <taxon>Spirochaetales</taxon>
        <taxon>Spirochaetaceae</taxon>
        <taxon>Oceanispirochaeta</taxon>
    </lineage>
</organism>
<evidence type="ECO:0000256" key="1">
    <source>
        <dbReference type="ARBA" id="ARBA00000085"/>
    </source>
</evidence>
<feature type="domain" description="Histidine kinase" evidence="19">
    <location>
        <begin position="140"/>
        <end position="361"/>
    </location>
</feature>
<reference evidence="22 23" key="1">
    <citation type="submission" date="2019-02" db="EMBL/GenBank/DDBJ databases">
        <title>Complete Genome Sequence and Methylome Analysis of free living Spirochaetas.</title>
        <authorList>
            <person name="Fomenkov A."/>
            <person name="Dubinina G."/>
            <person name="Leshcheva N."/>
            <person name="Mikheeva N."/>
            <person name="Grabovich M."/>
            <person name="Vincze T."/>
            <person name="Roberts R.J."/>
        </authorList>
    </citation>
    <scope>NUCLEOTIDE SEQUENCE [LARGE SCALE GENOMIC DNA]</scope>
    <source>
        <strain evidence="22 23">K2</strain>
    </source>
</reference>
<keyword evidence="12" id="KW-0902">Two-component regulatory system</keyword>
<dbReference type="SUPFAM" id="SSF47226">
    <property type="entry name" value="Histidine-containing phosphotransfer domain, HPT domain"/>
    <property type="match status" value="1"/>
</dbReference>
<keyword evidence="11" id="KW-1133">Transmembrane helix</keyword>
<dbReference type="InterPro" id="IPR005467">
    <property type="entry name" value="His_kinase_dom"/>
</dbReference>
<dbReference type="SMART" id="SM00388">
    <property type="entry name" value="HisKA"/>
    <property type="match status" value="1"/>
</dbReference>
<keyword evidence="5 17" id="KW-0597">Phosphoprotein</keyword>
<dbReference type="InterPro" id="IPR003661">
    <property type="entry name" value="HisK_dim/P_dom"/>
</dbReference>
<dbReference type="Pfam" id="PF02518">
    <property type="entry name" value="HATPase_c"/>
    <property type="match status" value="1"/>
</dbReference>
<evidence type="ECO:0000256" key="10">
    <source>
        <dbReference type="ARBA" id="ARBA00022840"/>
    </source>
</evidence>
<dbReference type="AlphaFoldDB" id="A0A5C1QRW8"/>
<dbReference type="Gene3D" id="3.30.565.10">
    <property type="entry name" value="Histidine kinase-like ATPase, C-terminal domain"/>
    <property type="match status" value="1"/>
</dbReference>
<dbReference type="SUPFAM" id="SSF55874">
    <property type="entry name" value="ATPase domain of HSP90 chaperone/DNA topoisomerase II/histidine kinase"/>
    <property type="match status" value="1"/>
</dbReference>
<feature type="domain" description="Response regulatory" evidence="20">
    <location>
        <begin position="551"/>
        <end position="665"/>
    </location>
</feature>
<dbReference type="CDD" id="cd16922">
    <property type="entry name" value="HATPase_EvgS-ArcB-TorS-like"/>
    <property type="match status" value="1"/>
</dbReference>
<dbReference type="FunFam" id="1.10.287.130:FF:000002">
    <property type="entry name" value="Two-component osmosensing histidine kinase"/>
    <property type="match status" value="1"/>
</dbReference>
<dbReference type="PROSITE" id="PS50894">
    <property type="entry name" value="HPT"/>
    <property type="match status" value="1"/>
</dbReference>
<dbReference type="InterPro" id="IPR008207">
    <property type="entry name" value="Sig_transdc_His_kin_Hpt_dom"/>
</dbReference>
<name>A0A5C1QRW8_9SPIO</name>
<keyword evidence="13" id="KW-0472">Membrane</keyword>
<dbReference type="InterPro" id="IPR036890">
    <property type="entry name" value="HATPase_C_sf"/>
</dbReference>
<dbReference type="Gene3D" id="3.40.50.2300">
    <property type="match status" value="2"/>
</dbReference>
<feature type="region of interest" description="Disordered" evidence="18">
    <location>
        <begin position="522"/>
        <end position="542"/>
    </location>
</feature>
<dbReference type="InterPro" id="IPR004358">
    <property type="entry name" value="Sig_transdc_His_kin-like_C"/>
</dbReference>
<keyword evidence="8" id="KW-0547">Nucleotide-binding</keyword>
<dbReference type="SMART" id="SM00448">
    <property type="entry name" value="REC"/>
    <property type="match status" value="2"/>
</dbReference>
<dbReference type="PROSITE" id="PS50109">
    <property type="entry name" value="HIS_KIN"/>
    <property type="match status" value="1"/>
</dbReference>
<evidence type="ECO:0000313" key="22">
    <source>
        <dbReference type="EMBL" id="QEN09306.1"/>
    </source>
</evidence>
<dbReference type="InterPro" id="IPR001789">
    <property type="entry name" value="Sig_transdc_resp-reg_receiver"/>
</dbReference>
<dbReference type="InterPro" id="IPR003594">
    <property type="entry name" value="HATPase_dom"/>
</dbReference>